<dbReference type="AlphaFoldDB" id="A0A0B6ZLE7"/>
<name>A0A0B6ZLE7_9EUPU</name>
<accession>A0A0B6ZLE7</accession>
<sequence length="84" mass="8996">MEFALDQTNVCVMQDTQVTSVVLSACLLVPMMESVRDITCASVHQVGLEDSATFLCVDSDVKMAGSVLDQMPVSARMDLQGLVA</sequence>
<organism evidence="1">
    <name type="scientific">Arion vulgaris</name>
    <dbReference type="NCBI Taxonomy" id="1028688"/>
    <lineage>
        <taxon>Eukaryota</taxon>
        <taxon>Metazoa</taxon>
        <taxon>Spiralia</taxon>
        <taxon>Lophotrochozoa</taxon>
        <taxon>Mollusca</taxon>
        <taxon>Gastropoda</taxon>
        <taxon>Heterobranchia</taxon>
        <taxon>Euthyneura</taxon>
        <taxon>Panpulmonata</taxon>
        <taxon>Eupulmonata</taxon>
        <taxon>Stylommatophora</taxon>
        <taxon>Helicina</taxon>
        <taxon>Arionoidea</taxon>
        <taxon>Arionidae</taxon>
        <taxon>Arion</taxon>
    </lineage>
</organism>
<reference evidence="1" key="1">
    <citation type="submission" date="2014-12" db="EMBL/GenBank/DDBJ databases">
        <title>Insight into the proteome of Arion vulgaris.</title>
        <authorList>
            <person name="Aradska J."/>
            <person name="Bulat T."/>
            <person name="Smidak R."/>
            <person name="Sarate P."/>
            <person name="Gangsoo J."/>
            <person name="Sialana F."/>
            <person name="Bilban M."/>
            <person name="Lubec G."/>
        </authorList>
    </citation>
    <scope>NUCLEOTIDE SEQUENCE</scope>
    <source>
        <tissue evidence="1">Skin</tissue>
    </source>
</reference>
<proteinExistence type="predicted"/>
<gene>
    <name evidence="1" type="primary">ORF66735</name>
</gene>
<evidence type="ECO:0000313" key="1">
    <source>
        <dbReference type="EMBL" id="CEK68555.1"/>
    </source>
</evidence>
<protein>
    <submittedName>
        <fullName evidence="1">Uncharacterized protein</fullName>
    </submittedName>
</protein>
<dbReference type="EMBL" id="HACG01021690">
    <property type="protein sequence ID" value="CEK68555.1"/>
    <property type="molecule type" value="Transcribed_RNA"/>
</dbReference>